<feature type="domain" description="Endonuclease GajA/Old nuclease/RecF-like AAA" evidence="1">
    <location>
        <begin position="2"/>
        <end position="357"/>
    </location>
</feature>
<dbReference type="PANTHER" id="PTHR43581">
    <property type="entry name" value="ATP/GTP PHOSPHATASE"/>
    <property type="match status" value="1"/>
</dbReference>
<dbReference type="Pfam" id="PF13175">
    <property type="entry name" value="AAA_15"/>
    <property type="match status" value="1"/>
</dbReference>
<dbReference type="EMBL" id="BEXT01000001">
    <property type="protein sequence ID" value="GBC61831.1"/>
    <property type="molecule type" value="Genomic_DNA"/>
</dbReference>
<evidence type="ECO:0000313" key="2">
    <source>
        <dbReference type="EMBL" id="GBC61831.1"/>
    </source>
</evidence>
<dbReference type="SUPFAM" id="SSF52540">
    <property type="entry name" value="P-loop containing nucleoside triphosphate hydrolases"/>
    <property type="match status" value="1"/>
</dbReference>
<evidence type="ECO:0000259" key="1">
    <source>
        <dbReference type="Pfam" id="PF13175"/>
    </source>
</evidence>
<dbReference type="InterPro" id="IPR027417">
    <property type="entry name" value="P-loop_NTPase"/>
</dbReference>
<dbReference type="PANTHER" id="PTHR43581:SF4">
    <property type="entry name" value="ATP_GTP PHOSPHATASE"/>
    <property type="match status" value="1"/>
</dbReference>
<reference evidence="3" key="2">
    <citation type="submission" date="2019-01" db="EMBL/GenBank/DDBJ databases">
        <title>Genome sequence of Desulfonema ishimotonii strain Tokyo 01.</title>
        <authorList>
            <person name="Fukui M."/>
        </authorList>
    </citation>
    <scope>NUCLEOTIDE SEQUENCE [LARGE SCALE GENOMIC DNA]</scope>
    <source>
        <strain evidence="3">Tokyo 01</strain>
    </source>
</reference>
<dbReference type="AlphaFoldDB" id="A0A401FXY5"/>
<dbReference type="Gene3D" id="3.40.50.300">
    <property type="entry name" value="P-loop containing nucleotide triphosphate hydrolases"/>
    <property type="match status" value="1"/>
</dbReference>
<dbReference type="InterPro" id="IPR051396">
    <property type="entry name" value="Bact_Antivir_Def_Nuclease"/>
</dbReference>
<sequence>MTKIDIDDFTVFIGKNDAGKSTILEALDIFFGNCNPDPDDSSVSDPNKCVKIGCIFKDLPQEIIIDSSNPTSFSKEFLLNKNGFLEIHKLYKCSISKPKCSEAYVIANHPTAPPCADLLQQTITKLKKIAKDVGVDMSTVDQTKKADLRNVIREAVGDLEIRQSSIPLLKKVDGQSLWDCISKYFPVFALFKSDRPSTDQDSEAQDPMKIAIKSAIQQQQEQLQDVTNMINAQVQQVAEKTVEKVREFSEDLANVLTPKVINKNWDTLFNVRLTGDDEIPINKRGSGVRRLILLSFFRAKAEQDAEINNENGIIYAIEEPETSQHPKNQKILIESFLDIVENQGCQILLTTHTPVLVRNIDQKYLRYITSNENGPIVVSCDESNSSEISRNLGVLPDHSVKLFLGVEGRNDINFFKLISKKLHDDDPEIPDLDKAEEDGQLVFIPMGGSSLDLWVSRINGLDRPQFYLMDRDNEPPLEAKYQSQYEKFVREGHTAWITERRELENYINPNIISGAYENYEGRGEPFEDVPLLLAKAIHESSESSNSWEDIVNDSAKLKKKESKAKKILNKNLVSRMTRELLEAHDPDQELIGWLQELGSVLRQ</sequence>
<keyword evidence="3" id="KW-1185">Reference proteome</keyword>
<dbReference type="OrthoDB" id="9816506at2"/>
<protein>
    <recommendedName>
        <fullName evidence="1">Endonuclease GajA/Old nuclease/RecF-like AAA domain-containing protein</fullName>
    </recommendedName>
</protein>
<reference evidence="3" key="1">
    <citation type="submission" date="2017-11" db="EMBL/GenBank/DDBJ databases">
        <authorList>
            <person name="Watanabe M."/>
            <person name="Kojima H."/>
        </authorList>
    </citation>
    <scope>NUCLEOTIDE SEQUENCE [LARGE SCALE GENOMIC DNA]</scope>
    <source>
        <strain evidence="3">Tokyo 01</strain>
    </source>
</reference>
<accession>A0A401FXY5</accession>
<evidence type="ECO:0000313" key="3">
    <source>
        <dbReference type="Proteomes" id="UP000288096"/>
    </source>
</evidence>
<dbReference type="Proteomes" id="UP000288096">
    <property type="component" value="Unassembled WGS sequence"/>
</dbReference>
<proteinExistence type="predicted"/>
<comment type="caution">
    <text evidence="2">The sequence shown here is derived from an EMBL/GenBank/DDBJ whole genome shotgun (WGS) entry which is preliminary data.</text>
</comment>
<dbReference type="InterPro" id="IPR041685">
    <property type="entry name" value="AAA_GajA/Old/RecF-like"/>
</dbReference>
<gene>
    <name evidence="2" type="ORF">DENIS_2793</name>
</gene>
<organism evidence="2 3">
    <name type="scientific">Desulfonema ishimotonii</name>
    <dbReference type="NCBI Taxonomy" id="45657"/>
    <lineage>
        <taxon>Bacteria</taxon>
        <taxon>Pseudomonadati</taxon>
        <taxon>Thermodesulfobacteriota</taxon>
        <taxon>Desulfobacteria</taxon>
        <taxon>Desulfobacterales</taxon>
        <taxon>Desulfococcaceae</taxon>
        <taxon>Desulfonema</taxon>
    </lineage>
</organism>
<name>A0A401FXY5_9BACT</name>